<gene>
    <name evidence="4" type="ORF">U9M48_037399</name>
</gene>
<evidence type="ECO:0000256" key="1">
    <source>
        <dbReference type="ARBA" id="ARBA00022741"/>
    </source>
</evidence>
<accession>A0AAQ3XAK9</accession>
<dbReference type="InterPro" id="IPR050528">
    <property type="entry name" value="L-type_Lectin-RKs"/>
</dbReference>
<sequence length="136" mass="15038">MLDVSFHAKVLLRPRPGLAHHGARRHDGVHGPGVHGHRLRHPPPQGCLRPAARRGSSRRRRGPVVHLAQWISEVYGRGTLLDAPDPRLDGEFDAEEMECVLLVGLCCTHQDRCLRPSIRQAVSALRFEAPPPSLAP</sequence>
<dbReference type="PANTHER" id="PTHR27007">
    <property type="match status" value="1"/>
</dbReference>
<organism evidence="4 5">
    <name type="scientific">Paspalum notatum var. saurae</name>
    <dbReference type="NCBI Taxonomy" id="547442"/>
    <lineage>
        <taxon>Eukaryota</taxon>
        <taxon>Viridiplantae</taxon>
        <taxon>Streptophyta</taxon>
        <taxon>Embryophyta</taxon>
        <taxon>Tracheophyta</taxon>
        <taxon>Spermatophyta</taxon>
        <taxon>Magnoliopsida</taxon>
        <taxon>Liliopsida</taxon>
        <taxon>Poales</taxon>
        <taxon>Poaceae</taxon>
        <taxon>PACMAD clade</taxon>
        <taxon>Panicoideae</taxon>
        <taxon>Andropogonodae</taxon>
        <taxon>Paspaleae</taxon>
        <taxon>Paspalinae</taxon>
        <taxon>Paspalum</taxon>
    </lineage>
</organism>
<proteinExistence type="predicted"/>
<evidence type="ECO:0000313" key="5">
    <source>
        <dbReference type="Proteomes" id="UP001341281"/>
    </source>
</evidence>
<evidence type="ECO:0000313" key="4">
    <source>
        <dbReference type="EMBL" id="WVZ91195.1"/>
    </source>
</evidence>
<dbReference type="Proteomes" id="UP001341281">
    <property type="component" value="Chromosome 08"/>
</dbReference>
<reference evidence="4 5" key="1">
    <citation type="submission" date="2024-02" db="EMBL/GenBank/DDBJ databases">
        <title>High-quality chromosome-scale genome assembly of Pensacola bahiagrass (Paspalum notatum Flugge var. saurae).</title>
        <authorList>
            <person name="Vega J.M."/>
            <person name="Podio M."/>
            <person name="Orjuela J."/>
            <person name="Siena L.A."/>
            <person name="Pessino S.C."/>
            <person name="Combes M.C."/>
            <person name="Mariac C."/>
            <person name="Albertini E."/>
            <person name="Pupilli F."/>
            <person name="Ortiz J.P.A."/>
            <person name="Leblanc O."/>
        </authorList>
    </citation>
    <scope>NUCLEOTIDE SEQUENCE [LARGE SCALE GENOMIC DNA]</scope>
    <source>
        <strain evidence="4">R1</strain>
        <tissue evidence="4">Leaf</tissue>
    </source>
</reference>
<name>A0AAQ3XAK9_PASNO</name>
<dbReference type="Gene3D" id="1.10.510.10">
    <property type="entry name" value="Transferase(Phosphotransferase) domain 1"/>
    <property type="match status" value="1"/>
</dbReference>
<keyword evidence="2" id="KW-0067">ATP-binding</keyword>
<protein>
    <submittedName>
        <fullName evidence="4">Uncharacterized protein</fullName>
    </submittedName>
</protein>
<evidence type="ECO:0000256" key="2">
    <source>
        <dbReference type="ARBA" id="ARBA00022840"/>
    </source>
</evidence>
<dbReference type="GO" id="GO:0005524">
    <property type="term" value="F:ATP binding"/>
    <property type="evidence" value="ECO:0007669"/>
    <property type="project" value="UniProtKB-KW"/>
</dbReference>
<evidence type="ECO:0000256" key="3">
    <source>
        <dbReference type="SAM" id="MobiDB-lite"/>
    </source>
</evidence>
<keyword evidence="1" id="KW-0547">Nucleotide-binding</keyword>
<dbReference type="AlphaFoldDB" id="A0AAQ3XAK9"/>
<keyword evidence="5" id="KW-1185">Reference proteome</keyword>
<feature type="region of interest" description="Disordered" evidence="3">
    <location>
        <begin position="17"/>
        <end position="45"/>
    </location>
</feature>
<dbReference type="EMBL" id="CP144752">
    <property type="protein sequence ID" value="WVZ91195.1"/>
    <property type="molecule type" value="Genomic_DNA"/>
</dbReference>